<keyword evidence="10" id="KW-1185">Reference proteome</keyword>
<evidence type="ECO:0000256" key="7">
    <source>
        <dbReference type="SAM" id="Phobius"/>
    </source>
</evidence>
<keyword evidence="6 7" id="KW-0472">Membrane</keyword>
<proteinExistence type="inferred from homology"/>
<evidence type="ECO:0000256" key="3">
    <source>
        <dbReference type="ARBA" id="ARBA00022475"/>
    </source>
</evidence>
<organism evidence="9 10">
    <name type="scientific">Marinobacterium nitratireducens</name>
    <dbReference type="NCBI Taxonomy" id="518897"/>
    <lineage>
        <taxon>Bacteria</taxon>
        <taxon>Pseudomonadati</taxon>
        <taxon>Pseudomonadota</taxon>
        <taxon>Gammaproteobacteria</taxon>
        <taxon>Oceanospirillales</taxon>
        <taxon>Oceanospirillaceae</taxon>
        <taxon>Marinobacterium</taxon>
    </lineage>
</organism>
<evidence type="ECO:0000256" key="2">
    <source>
        <dbReference type="ARBA" id="ARBA00007400"/>
    </source>
</evidence>
<dbReference type="PANTHER" id="PTHR40074">
    <property type="entry name" value="O-ACETYLTRANSFERASE WECH"/>
    <property type="match status" value="1"/>
</dbReference>
<feature type="transmembrane region" description="Helical" evidence="7">
    <location>
        <begin position="124"/>
        <end position="142"/>
    </location>
</feature>
<feature type="transmembrane region" description="Helical" evidence="7">
    <location>
        <begin position="306"/>
        <end position="330"/>
    </location>
</feature>
<comment type="subcellular location">
    <subcellularLocation>
        <location evidence="1">Cell membrane</location>
        <topology evidence="1">Multi-pass membrane protein</topology>
    </subcellularLocation>
</comment>
<dbReference type="InterPro" id="IPR002656">
    <property type="entry name" value="Acyl_transf_3_dom"/>
</dbReference>
<evidence type="ECO:0000259" key="8">
    <source>
        <dbReference type="Pfam" id="PF01757"/>
    </source>
</evidence>
<reference evidence="9 10" key="1">
    <citation type="journal article" date="2014" name="Int. J. Syst. Evol. Microbiol.">
        <title>Complete genome sequence of Corynebacterium casei LMG S-19264T (=DSM 44701T), isolated from a smear-ripened cheese.</title>
        <authorList>
            <consortium name="US DOE Joint Genome Institute (JGI-PGF)"/>
            <person name="Walter F."/>
            <person name="Albersmeier A."/>
            <person name="Kalinowski J."/>
            <person name="Ruckert C."/>
        </authorList>
    </citation>
    <scope>NUCLEOTIDE SEQUENCE [LARGE SCALE GENOMIC DNA]</scope>
    <source>
        <strain evidence="9 10">CGMCC 1.7286</strain>
    </source>
</reference>
<protein>
    <submittedName>
        <fullName evidence="9">Acyltransferase</fullName>
    </submittedName>
</protein>
<dbReference type="EMBL" id="BMLT01000011">
    <property type="protein sequence ID" value="GGO86893.1"/>
    <property type="molecule type" value="Genomic_DNA"/>
</dbReference>
<keyword evidence="5 7" id="KW-1133">Transmembrane helix</keyword>
<dbReference type="PANTHER" id="PTHR40074:SF2">
    <property type="entry name" value="O-ACETYLTRANSFERASE WECH"/>
    <property type="match status" value="1"/>
</dbReference>
<dbReference type="GO" id="GO:0016413">
    <property type="term" value="F:O-acetyltransferase activity"/>
    <property type="evidence" value="ECO:0007669"/>
    <property type="project" value="TreeGrafter"/>
</dbReference>
<dbReference type="AlphaFoldDB" id="A0A918DXG4"/>
<dbReference type="GO" id="GO:0009246">
    <property type="term" value="P:enterobacterial common antigen biosynthetic process"/>
    <property type="evidence" value="ECO:0007669"/>
    <property type="project" value="TreeGrafter"/>
</dbReference>
<feature type="transmembrane region" description="Helical" evidence="7">
    <location>
        <begin position="34"/>
        <end position="55"/>
    </location>
</feature>
<dbReference type="GO" id="GO:0005886">
    <property type="term" value="C:plasma membrane"/>
    <property type="evidence" value="ECO:0007669"/>
    <property type="project" value="UniProtKB-SubCell"/>
</dbReference>
<feature type="transmembrane region" description="Helical" evidence="7">
    <location>
        <begin position="203"/>
        <end position="223"/>
    </location>
</feature>
<evidence type="ECO:0000256" key="1">
    <source>
        <dbReference type="ARBA" id="ARBA00004651"/>
    </source>
</evidence>
<evidence type="ECO:0000256" key="4">
    <source>
        <dbReference type="ARBA" id="ARBA00022692"/>
    </source>
</evidence>
<keyword evidence="4 7" id="KW-0812">Transmembrane</keyword>
<feature type="transmembrane region" description="Helical" evidence="7">
    <location>
        <begin position="173"/>
        <end position="191"/>
    </location>
</feature>
<evidence type="ECO:0000256" key="6">
    <source>
        <dbReference type="ARBA" id="ARBA00023136"/>
    </source>
</evidence>
<feature type="transmembrane region" description="Helical" evidence="7">
    <location>
        <begin position="76"/>
        <end position="96"/>
    </location>
</feature>
<comment type="similarity">
    <text evidence="2">Belongs to the acyltransferase 3 family.</text>
</comment>
<feature type="transmembrane region" description="Helical" evidence="7">
    <location>
        <begin position="268"/>
        <end position="286"/>
    </location>
</feature>
<evidence type="ECO:0000313" key="9">
    <source>
        <dbReference type="EMBL" id="GGO86893.1"/>
    </source>
</evidence>
<evidence type="ECO:0000313" key="10">
    <source>
        <dbReference type="Proteomes" id="UP000599578"/>
    </source>
</evidence>
<keyword evidence="9" id="KW-0012">Acyltransferase</keyword>
<comment type="caution">
    <text evidence="9">The sequence shown here is derived from an EMBL/GenBank/DDBJ whole genome shotgun (WGS) entry which is preliminary data.</text>
</comment>
<keyword evidence="9" id="KW-0808">Transferase</keyword>
<dbReference type="Proteomes" id="UP000599578">
    <property type="component" value="Unassembled WGS sequence"/>
</dbReference>
<sequence length="344" mass="39685">MNQRYLEFDYLRGMAILVIILGHAVVNVDRTFPLALHNLIAGGSGLFVFVSGFFFHRVFYPRFNYAAFMRKKFRNVFCPFLVVSLAALIPMMLAWLGKPDMTAQKFAMNLYWQLNDGYVLYPHWYILFIMAVFLLSPLYLLYIRASTMAQLLLLIEFSIAAMLLHRPLGNANVLQSVLYFTPFYMLGMLYSQYYEPLSRHRRSIAAAAFVGVMLMIVLQTLVFPHLANYHKAPLRFGGIDLMFVQKLCLSVVMLEIAYWLSRRGHYPLLLEISAASFALYFLHPFLLGEVHERLIPWMRTLHPPGWANVAATLFSVILATALTYGVARLIRRAFPRNSRMLIGW</sequence>
<name>A0A918DXG4_9GAMM</name>
<gene>
    <name evidence="9" type="ORF">GCM10011348_38840</name>
</gene>
<accession>A0A918DXG4</accession>
<feature type="domain" description="Acyltransferase 3" evidence="8">
    <location>
        <begin position="7"/>
        <end position="325"/>
    </location>
</feature>
<keyword evidence="3" id="KW-1003">Cell membrane</keyword>
<feature type="transmembrane region" description="Helical" evidence="7">
    <location>
        <begin position="243"/>
        <end position="261"/>
    </location>
</feature>
<feature type="transmembrane region" description="Helical" evidence="7">
    <location>
        <begin position="149"/>
        <end position="167"/>
    </location>
</feature>
<dbReference type="RefSeq" id="WP_188862281.1">
    <property type="nucleotide sequence ID" value="NZ_BMLT01000011.1"/>
</dbReference>
<dbReference type="Pfam" id="PF01757">
    <property type="entry name" value="Acyl_transf_3"/>
    <property type="match status" value="1"/>
</dbReference>
<feature type="transmembrane region" description="Helical" evidence="7">
    <location>
        <begin position="10"/>
        <end position="28"/>
    </location>
</feature>
<evidence type="ECO:0000256" key="5">
    <source>
        <dbReference type="ARBA" id="ARBA00022989"/>
    </source>
</evidence>